<reference evidence="2 3" key="1">
    <citation type="journal article" date="2010" name="Cell Res.">
        <title>Complete genome sequence of the rifamycin SV-producing Amycolatopsis mediterranei U32 revealed its genetic characteristics in phylogeny and metabolism.</title>
        <authorList>
            <person name="Zhao W."/>
            <person name="Zhong Y."/>
            <person name="Yuan H."/>
            <person name="Wang J."/>
            <person name="Zheng H."/>
            <person name="Wang Y."/>
            <person name="Cen X."/>
            <person name="Xu F."/>
            <person name="Bai J."/>
            <person name="Han X."/>
            <person name="Lu G."/>
            <person name="Zhu Y."/>
            <person name="Shao Z."/>
            <person name="Yan H."/>
            <person name="Li C."/>
            <person name="Peng N."/>
            <person name="Zhang Z."/>
            <person name="Zhang Y."/>
            <person name="Lin W."/>
            <person name="Fan Y."/>
            <person name="Qin Z."/>
            <person name="Hu Y."/>
            <person name="Zhu B."/>
            <person name="Wang S."/>
            <person name="Ding X."/>
            <person name="Zhao G.P."/>
        </authorList>
    </citation>
    <scope>NUCLEOTIDE SEQUENCE [LARGE SCALE GENOMIC DNA]</scope>
    <source>
        <strain evidence="3">U-32</strain>
    </source>
</reference>
<sequence>MRLFWSPKSPFVRKVMVVLHETGQVDEVETVRTPVQMSEPNPEVLRANPLNKIPTLLLDDGRILFDSRVICEYLARRAGTEAIYPRDADAYFRATTLQALGDGLLDLLLIWRNWHRDRGLAHDAADPYLDAFGLKVTTTLDHLESLAGELGERFDIGRVSIAIALAHLDFRWPVLDWRAGRPNLAAWHAEVSARPSMRATEIVDDAAAVPGGTAS</sequence>
<dbReference type="AlphaFoldDB" id="A0A0H3DE64"/>
<dbReference type="CDD" id="cd03049">
    <property type="entry name" value="GST_N_3"/>
    <property type="match status" value="1"/>
</dbReference>
<proteinExistence type="predicted"/>
<dbReference type="PANTHER" id="PTHR44051:SF8">
    <property type="entry name" value="GLUTATHIONE S-TRANSFERASE GSTA"/>
    <property type="match status" value="1"/>
</dbReference>
<dbReference type="PATRIC" id="fig|749927.5.peg.7563"/>
<dbReference type="KEGG" id="amd:AMED_7275"/>
<dbReference type="InterPro" id="IPR004045">
    <property type="entry name" value="Glutathione_S-Trfase_N"/>
</dbReference>
<dbReference type="HOGENOM" id="CLU_011226_12_2_11"/>
<evidence type="ECO:0000259" key="1">
    <source>
        <dbReference type="PROSITE" id="PS50404"/>
    </source>
</evidence>
<dbReference type="EMBL" id="CP002000">
    <property type="protein sequence ID" value="ADJ48991.1"/>
    <property type="molecule type" value="Genomic_DNA"/>
</dbReference>
<dbReference type="Gene3D" id="3.40.30.10">
    <property type="entry name" value="Glutaredoxin"/>
    <property type="match status" value="1"/>
</dbReference>
<dbReference type="Proteomes" id="UP000000328">
    <property type="component" value="Chromosome"/>
</dbReference>
<dbReference type="Gene3D" id="1.20.1050.10">
    <property type="match status" value="1"/>
</dbReference>
<dbReference type="PANTHER" id="PTHR44051">
    <property type="entry name" value="GLUTATHIONE S-TRANSFERASE-RELATED"/>
    <property type="match status" value="1"/>
</dbReference>
<dbReference type="SUPFAM" id="SSF47616">
    <property type="entry name" value="GST C-terminal domain-like"/>
    <property type="match status" value="1"/>
</dbReference>
<protein>
    <submittedName>
        <fullName evidence="2">Glutathione S-transferase</fullName>
    </submittedName>
</protein>
<dbReference type="PROSITE" id="PS50404">
    <property type="entry name" value="GST_NTER"/>
    <property type="match status" value="1"/>
</dbReference>
<evidence type="ECO:0000313" key="2">
    <source>
        <dbReference type="EMBL" id="ADJ48991.1"/>
    </source>
</evidence>
<dbReference type="RefSeq" id="WP_013229036.1">
    <property type="nucleotide sequence ID" value="NC_014318.1"/>
</dbReference>
<accession>A0A0H3DE64</accession>
<dbReference type="OrthoDB" id="9770408at2"/>
<dbReference type="GeneID" id="92874915"/>
<dbReference type="Pfam" id="PF13410">
    <property type="entry name" value="GST_C_2"/>
    <property type="match status" value="1"/>
</dbReference>
<dbReference type="GO" id="GO:0016740">
    <property type="term" value="F:transferase activity"/>
    <property type="evidence" value="ECO:0007669"/>
    <property type="project" value="UniProtKB-KW"/>
</dbReference>
<evidence type="ECO:0000313" key="3">
    <source>
        <dbReference type="Proteomes" id="UP000000328"/>
    </source>
</evidence>
<dbReference type="eggNOG" id="COG0625">
    <property type="taxonomic scope" value="Bacteria"/>
</dbReference>
<keyword evidence="2" id="KW-0808">Transferase</keyword>
<dbReference type="Pfam" id="PF13409">
    <property type="entry name" value="GST_N_2"/>
    <property type="match status" value="1"/>
</dbReference>
<dbReference type="SUPFAM" id="SSF52833">
    <property type="entry name" value="Thioredoxin-like"/>
    <property type="match status" value="1"/>
</dbReference>
<feature type="domain" description="GST N-terminal" evidence="1">
    <location>
        <begin position="1"/>
        <end position="82"/>
    </location>
</feature>
<gene>
    <name evidence="2" type="primary">gst</name>
    <name evidence="2" type="ordered locus">AMED_7275</name>
</gene>
<dbReference type="InterPro" id="IPR036249">
    <property type="entry name" value="Thioredoxin-like_sf"/>
</dbReference>
<organism evidence="2 3">
    <name type="scientific">Amycolatopsis mediterranei (strain U-32)</name>
    <dbReference type="NCBI Taxonomy" id="749927"/>
    <lineage>
        <taxon>Bacteria</taxon>
        <taxon>Bacillati</taxon>
        <taxon>Actinomycetota</taxon>
        <taxon>Actinomycetes</taxon>
        <taxon>Pseudonocardiales</taxon>
        <taxon>Pseudonocardiaceae</taxon>
        <taxon>Amycolatopsis</taxon>
    </lineage>
</organism>
<name>A0A0H3DE64_AMYMU</name>
<dbReference type="InterPro" id="IPR036282">
    <property type="entry name" value="Glutathione-S-Trfase_C_sf"/>
</dbReference>